<dbReference type="GeneID" id="2845997"/>
<proteinExistence type="predicted"/>
<gene>
    <name evidence="1" type="ORF">B106</name>
</gene>
<dbReference type="RefSeq" id="YP_025002.1">
    <property type="nucleotide sequence ID" value="NC_005892.1"/>
</dbReference>
<organism evidence="1 2">
    <name type="scientific">Sulfolobus turreted icosahedral virus 1</name>
    <dbReference type="NCBI Taxonomy" id="269145"/>
    <lineage>
        <taxon>Viruses</taxon>
        <taxon>Varidnaviria</taxon>
        <taxon>Abadenavirae</taxon>
        <taxon>Produgelaviricota</taxon>
        <taxon>Belvinaviricetes</taxon>
        <taxon>Belfryvirales</taxon>
        <taxon>Turriviridae</taxon>
        <taxon>Alphaturrivirus</taxon>
        <taxon>Alphaturrivirus yellowstonense</taxon>
    </lineage>
</organism>
<dbReference type="KEGG" id="vg:2845997"/>
<dbReference type="EMBL" id="AY569307">
    <property type="protein sequence ID" value="AAS89081.1"/>
    <property type="molecule type" value="Genomic_DNA"/>
</dbReference>
<sequence length="106" mass="12555">MLHGKNCKRPQKCNTIQLQKCGITFLTSDSKLEYMRINVYLNKKEEEKLNKICKNFKSKSECIKKIIEEYENCVTLDELILTLSSLEEKIDYIKQRIDGQKHLNRV</sequence>
<reference evidence="1 2" key="1">
    <citation type="journal article" date="2004" name="Proc. Natl. Acad. Sci. U.S.A.">
        <title>The structure of a thermophilic archaeal virus shows a double-stranded DNA viral capsid type that spans all domains of life.</title>
        <authorList>
            <person name="Rice G."/>
            <person name="Tang L."/>
            <person name="Stedman K."/>
            <person name="Roberto F."/>
            <person name="Spuhler J."/>
            <person name="Gillitzer E."/>
            <person name="Johnson J.E."/>
            <person name="Douglas T."/>
            <person name="Young M."/>
        </authorList>
    </citation>
    <scope>NUCLEOTIDE SEQUENCE</scope>
</reference>
<name>Q6Q0L0_9VIRU</name>
<protein>
    <submittedName>
        <fullName evidence="1">Uncharacterized protein</fullName>
    </submittedName>
</protein>
<dbReference type="Proteomes" id="UP000002609">
    <property type="component" value="Segment"/>
</dbReference>
<evidence type="ECO:0000313" key="1">
    <source>
        <dbReference type="EMBL" id="AAS89081.1"/>
    </source>
</evidence>
<accession>Q6Q0L0</accession>
<evidence type="ECO:0000313" key="2">
    <source>
        <dbReference type="Proteomes" id="UP000002609"/>
    </source>
</evidence>
<keyword evidence="2" id="KW-1185">Reference proteome</keyword>